<dbReference type="AlphaFoldDB" id="A8I6X5"/>
<dbReference type="PANTHER" id="PTHR30509:SF9">
    <property type="entry name" value="MULTIDRUG RESISTANCE PROTEIN MDTO"/>
    <property type="match status" value="1"/>
</dbReference>
<feature type="transmembrane region" description="Helical" evidence="7">
    <location>
        <begin position="386"/>
        <end position="403"/>
    </location>
</feature>
<keyword evidence="4 7" id="KW-0812">Transmembrane</keyword>
<reference evidence="8 9" key="3">
    <citation type="journal article" date="2008" name="BMC Genomics">
        <title>The genome of the versatile nitrogen fixer Azorhizobium caulinodans ORS571.</title>
        <authorList>
            <person name="Lee KB."/>
            <person name="Backer P.D."/>
            <person name="Aono T."/>
            <person name="Liu CT."/>
            <person name="Suzuki S."/>
            <person name="Suzuki T."/>
            <person name="Kaneko T."/>
            <person name="Yamada M."/>
            <person name="Tabata S."/>
            <person name="Kupfer D.M."/>
            <person name="Najar F.Z."/>
            <person name="Wiley G.B."/>
            <person name="Roe B."/>
            <person name="Binnewies T.T."/>
            <person name="Ussery D.W."/>
            <person name="D'Haeze W."/>
            <person name="Herder J.D."/>
            <person name="Gevers D."/>
            <person name="Vereecke D."/>
            <person name="Holsters M."/>
            <person name="Oyaizu H."/>
        </authorList>
    </citation>
    <scope>NUCLEOTIDE SEQUENCE [LARGE SCALE GENOMIC DNA]</scope>
    <source>
        <strain evidence="9">ATCC 43989 / DSM 5975 / JCM 20966 / LMG 6465 / NBRC 14845 / NCIMB 13405 / ORS 571</strain>
    </source>
</reference>
<feature type="transmembrane region" description="Helical" evidence="7">
    <location>
        <begin position="436"/>
        <end position="457"/>
    </location>
</feature>
<dbReference type="Proteomes" id="UP000000270">
    <property type="component" value="Chromosome"/>
</dbReference>
<evidence type="ECO:0000256" key="6">
    <source>
        <dbReference type="ARBA" id="ARBA00023136"/>
    </source>
</evidence>
<evidence type="ECO:0008006" key="10">
    <source>
        <dbReference type="Google" id="ProtNLM"/>
    </source>
</evidence>
<feature type="transmembrane region" description="Helical" evidence="7">
    <location>
        <begin position="409"/>
        <end position="429"/>
    </location>
</feature>
<reference evidence="8 9" key="6">
    <citation type="journal article" date="2011" name="Appl. Environ. Microbiol.">
        <title>Involvement of the azorhizobial chromosome partition gene (parA) in the onset of bacteroid differentiation during Sesbania rostrata stem nodule development.</title>
        <authorList>
            <person name="Liu CT."/>
            <person name="Lee KB."/>
            <person name="Wang YS."/>
            <person name="Peng MH."/>
            <person name="Lee KT."/>
            <person name="Suzuki S."/>
            <person name="Suzuki T."/>
            <person name="Oyaizu H."/>
        </authorList>
    </citation>
    <scope>NUCLEOTIDE SEQUENCE [LARGE SCALE GENOMIC DNA]</scope>
    <source>
        <strain evidence="9">ATCC 43989 / DSM 5975 / JCM 20966 / LMG 6465 / NBRC 14845 / NCIMB 13405 / ORS 571</strain>
    </source>
</reference>
<evidence type="ECO:0000256" key="4">
    <source>
        <dbReference type="ARBA" id="ARBA00022692"/>
    </source>
</evidence>
<protein>
    <recommendedName>
        <fullName evidence="10">Fusaric acid resistance protein</fullName>
    </recommendedName>
</protein>
<dbReference type="PANTHER" id="PTHR30509">
    <property type="entry name" value="P-HYDROXYBENZOIC ACID EFFLUX PUMP SUBUNIT-RELATED"/>
    <property type="match status" value="1"/>
</dbReference>
<evidence type="ECO:0000256" key="3">
    <source>
        <dbReference type="ARBA" id="ARBA00022475"/>
    </source>
</evidence>
<reference evidence="8 9" key="4">
    <citation type="journal article" date="2009" name="Appl. Environ. Microbiol.">
        <title>Comparative genome-wide transcriptional profiling of Azorhizobium caulinodans ORS571 grown under free-living and symbiotic conditions.</title>
        <authorList>
            <person name="Tsukada S."/>
            <person name="Aono T."/>
            <person name="Akiba N."/>
            <person name="Lee KB."/>
            <person name="Liu CT."/>
            <person name="Toyazaki H."/>
            <person name="Oyaizu H."/>
        </authorList>
    </citation>
    <scope>NUCLEOTIDE SEQUENCE [LARGE SCALE GENOMIC DNA]</scope>
    <source>
        <strain evidence="9">ATCC 43989 / DSM 5975 / JCM 20966 / LMG 6465 / NBRC 14845 / NCIMB 13405 / ORS 571</strain>
    </source>
</reference>
<sequence>MGMFQTLGRTLGLDRRTFWEAVRLGCAAWLAFAIATFLHIENAYWAVMPVWVVSQPARGLLIGRAVFRVVGTLVGAAFGFALMWLDPGPAVVLACLGLWIAVWTAVLHLMRGVHSYGAMLAGMTAAVVLLPSLLHPAHGPALAMARVECTLIGVLVVTLVTALWTPRSSVEEFRARLAALAEEVLVTALTMQAPLRGSDERRLLKEIADLQAAAAQVTAGSMSGYRRLRRIDAFIVATLGLLAQLQRHAFAAPSGHPALEEASARAVAQRVLQDGRLDALAPATDRVQDADVRAALRRMMESYAALGAEAEAAGGGQRTLRTVLFSPLADRRKALLLGIFTGISTTLAATIAFLLASNAGELLALGVCIFGMVMGVLPAPRRMAPLMFCGVLAGVAIATLYRFGIQPHIATPLELVMSLSPFLMLGAFARLSRRTAIPAIDANMCFLLASQAVLPAVTDARDILSGGLALILAAGLATTVVRLLPRNRIGTARRLAQALADDLARLARPDTRGTSDAEQVRRGMMRLSIHLERGSRRGAERRWSLLSALALGETIARLRLRLASAAAPEQAALTDALEALADLRRDPDGAAARLGTITAAHADGDLRVAQAALTALLPVLRIGRSA</sequence>
<organism evidence="8 9">
    <name type="scientific">Azorhizobium caulinodans (strain ATCC 43989 / DSM 5975 / JCM 20966 / LMG 6465 / NBRC 14845 / NCIMB 13405 / ORS 571)</name>
    <dbReference type="NCBI Taxonomy" id="438753"/>
    <lineage>
        <taxon>Bacteria</taxon>
        <taxon>Pseudomonadati</taxon>
        <taxon>Pseudomonadota</taxon>
        <taxon>Alphaproteobacteria</taxon>
        <taxon>Hyphomicrobiales</taxon>
        <taxon>Xanthobacteraceae</taxon>
        <taxon>Azorhizobium</taxon>
    </lineage>
</organism>
<keyword evidence="6 7" id="KW-0472">Membrane</keyword>
<keyword evidence="9" id="KW-1185">Reference proteome</keyword>
<feature type="transmembrane region" description="Helical" evidence="7">
    <location>
        <begin position="60"/>
        <end position="83"/>
    </location>
</feature>
<feature type="transmembrane region" description="Helical" evidence="7">
    <location>
        <begin position="463"/>
        <end position="484"/>
    </location>
</feature>
<dbReference type="KEGG" id="azc:AZC_2055"/>
<dbReference type="eggNOG" id="COG1289">
    <property type="taxonomic scope" value="Bacteria"/>
</dbReference>
<proteinExistence type="predicted"/>
<evidence type="ECO:0000313" key="9">
    <source>
        <dbReference type="Proteomes" id="UP000000270"/>
    </source>
</evidence>
<gene>
    <name evidence="8" type="ordered locus">AZC_2055</name>
</gene>
<dbReference type="GO" id="GO:0022857">
    <property type="term" value="F:transmembrane transporter activity"/>
    <property type="evidence" value="ECO:0007669"/>
    <property type="project" value="InterPro"/>
</dbReference>
<reference evidence="8 9" key="1">
    <citation type="journal article" date="2007" name="Appl. Environ. Microbiol.">
        <title>Rhizobial factors required for stem nodule maturation and maintenance in Sesbania rostrata-Azorhizobium caulinodans ORS571 symbiosis.</title>
        <authorList>
            <person name="Suzuki S."/>
            <person name="Aono T."/>
            <person name="Lee KB."/>
            <person name="Suzuki T."/>
            <person name="Liu CT."/>
            <person name="Miwa H."/>
            <person name="Wakao S."/>
            <person name="Iki T."/>
            <person name="Oyaizu H."/>
        </authorList>
    </citation>
    <scope>NUCLEOTIDE SEQUENCE [LARGE SCALE GENOMIC DNA]</scope>
    <source>
        <strain evidence="9">ATCC 43989 / DSM 5975 / JCM 20966 / LMG 6465 / NBRC 14845 / NCIMB 13405 / ORS 571</strain>
    </source>
</reference>
<dbReference type="InterPro" id="IPR006726">
    <property type="entry name" value="PHBA_efflux_AaeB/fusaric-R"/>
</dbReference>
<dbReference type="EMBL" id="AP009384">
    <property type="protein sequence ID" value="BAF88053.1"/>
    <property type="molecule type" value="Genomic_DNA"/>
</dbReference>
<reference evidence="8 9" key="5">
    <citation type="journal article" date="2010" name="Appl. Environ. Microbiol.">
        <title>phrR-like gene praR of Azorhizobium caulinodans ORS571 is essential for symbiosis with Sesbania rostrata and is involved in expression of reb genes.</title>
        <authorList>
            <person name="Akiba N."/>
            <person name="Aono T."/>
            <person name="Toyazaki H."/>
            <person name="Sato S."/>
            <person name="Oyaizu H."/>
        </authorList>
    </citation>
    <scope>NUCLEOTIDE SEQUENCE [LARGE SCALE GENOMIC DNA]</scope>
    <source>
        <strain evidence="9">ATCC 43989 / DSM 5975 / JCM 20966 / LMG 6465 / NBRC 14845 / NCIMB 13405 / ORS 571</strain>
    </source>
</reference>
<feature type="transmembrane region" description="Helical" evidence="7">
    <location>
        <begin position="147"/>
        <end position="165"/>
    </location>
</feature>
<accession>A8I6X5</accession>
<feature type="transmembrane region" description="Helical" evidence="7">
    <location>
        <begin position="334"/>
        <end position="356"/>
    </location>
</feature>
<evidence type="ECO:0000256" key="1">
    <source>
        <dbReference type="ARBA" id="ARBA00004651"/>
    </source>
</evidence>
<dbReference type="GO" id="GO:0005886">
    <property type="term" value="C:plasma membrane"/>
    <property type="evidence" value="ECO:0007669"/>
    <property type="project" value="UniProtKB-SubCell"/>
</dbReference>
<dbReference type="STRING" id="438753.AZC_2055"/>
<dbReference type="HOGENOM" id="CLU_417782_0_0_5"/>
<feature type="transmembrane region" description="Helical" evidence="7">
    <location>
        <begin position="90"/>
        <end position="110"/>
    </location>
</feature>
<evidence type="ECO:0000256" key="7">
    <source>
        <dbReference type="SAM" id="Phobius"/>
    </source>
</evidence>
<keyword evidence="2" id="KW-0813">Transport</keyword>
<reference evidence="9" key="2">
    <citation type="submission" date="2007-04" db="EMBL/GenBank/DDBJ databases">
        <title>Complete genome sequence of the nitrogen-fixing bacterium Azorhizobium caulinodans ORS571.</title>
        <authorList>
            <person name="Lee K.B."/>
            <person name="Backer P.D."/>
            <person name="Aono T."/>
            <person name="Liu C.T."/>
            <person name="Suzuki S."/>
            <person name="Suzuki T."/>
            <person name="Kaneko T."/>
            <person name="Yamada M."/>
            <person name="Tabata S."/>
            <person name="Kupfer D.M."/>
            <person name="Najar F.Z."/>
            <person name="Wiley G.B."/>
            <person name="Roe B."/>
            <person name="Binnewies T."/>
            <person name="Ussery D."/>
            <person name="Vereecke D."/>
            <person name="Gevers D."/>
            <person name="Holsters M."/>
            <person name="Oyaizu H."/>
        </authorList>
    </citation>
    <scope>NUCLEOTIDE SEQUENCE [LARGE SCALE GENOMIC DNA]</scope>
    <source>
        <strain evidence="9">ATCC 43989 / DSM 5975 / JCM 20966 / LMG 6465 / NBRC 14845 / NCIMB 13405 / ORS 571</strain>
    </source>
</reference>
<feature type="transmembrane region" description="Helical" evidence="7">
    <location>
        <begin position="362"/>
        <end position="379"/>
    </location>
</feature>
<name>A8I6X5_AZOC5</name>
<comment type="subcellular location">
    <subcellularLocation>
        <location evidence="1">Cell membrane</location>
        <topology evidence="1">Multi-pass membrane protein</topology>
    </subcellularLocation>
</comment>
<evidence type="ECO:0000256" key="5">
    <source>
        <dbReference type="ARBA" id="ARBA00022989"/>
    </source>
</evidence>
<feature type="transmembrane region" description="Helical" evidence="7">
    <location>
        <begin position="116"/>
        <end position="135"/>
    </location>
</feature>
<evidence type="ECO:0000313" key="8">
    <source>
        <dbReference type="EMBL" id="BAF88053.1"/>
    </source>
</evidence>
<keyword evidence="3" id="KW-1003">Cell membrane</keyword>
<keyword evidence="5 7" id="KW-1133">Transmembrane helix</keyword>
<evidence type="ECO:0000256" key="2">
    <source>
        <dbReference type="ARBA" id="ARBA00022448"/>
    </source>
</evidence>
<dbReference type="Pfam" id="PF04632">
    <property type="entry name" value="FUSC"/>
    <property type="match status" value="1"/>
</dbReference>